<dbReference type="RefSeq" id="WP_147160814.1">
    <property type="nucleotide sequence ID" value="NZ_BJYR01000022.1"/>
</dbReference>
<dbReference type="Proteomes" id="UP000321464">
    <property type="component" value="Unassembled WGS sequence"/>
</dbReference>
<dbReference type="OrthoDB" id="343356at2"/>
<dbReference type="EMBL" id="BJYR01000022">
    <property type="protein sequence ID" value="GEO01508.1"/>
    <property type="molecule type" value="Genomic_DNA"/>
</dbReference>
<evidence type="ECO:0000313" key="3">
    <source>
        <dbReference type="Proteomes" id="UP000321464"/>
    </source>
</evidence>
<accession>A0A512AP78</accession>
<keyword evidence="3" id="KW-1185">Reference proteome</keyword>
<dbReference type="InterPro" id="IPR018640">
    <property type="entry name" value="DUF2063"/>
</dbReference>
<feature type="domain" description="Putative DNA-binding" evidence="1">
    <location>
        <begin position="6"/>
        <end position="91"/>
    </location>
</feature>
<protein>
    <submittedName>
        <fullName evidence="2">DUF2063 domain-containing protein</fullName>
    </submittedName>
</protein>
<dbReference type="Gene3D" id="1.10.150.690">
    <property type="entry name" value="DUF2063"/>
    <property type="match status" value="1"/>
</dbReference>
<proteinExistence type="predicted"/>
<dbReference type="InterPro" id="IPR044922">
    <property type="entry name" value="DUF2063_N_sf"/>
</dbReference>
<name>A0A512AP78_9SPHN</name>
<evidence type="ECO:0000313" key="2">
    <source>
        <dbReference type="EMBL" id="GEO01508.1"/>
    </source>
</evidence>
<comment type="caution">
    <text evidence="2">The sequence shown here is derived from an EMBL/GenBank/DDBJ whole genome shotgun (WGS) entry which is preliminary data.</text>
</comment>
<evidence type="ECO:0000259" key="1">
    <source>
        <dbReference type="Pfam" id="PF09836"/>
    </source>
</evidence>
<dbReference type="Pfam" id="PF09836">
    <property type="entry name" value="DUF2063"/>
    <property type="match status" value="1"/>
</dbReference>
<reference evidence="2 3" key="1">
    <citation type="submission" date="2019-07" db="EMBL/GenBank/DDBJ databases">
        <title>Whole genome shotgun sequence of Novosphingobium sediminis NBRC 106119.</title>
        <authorList>
            <person name="Hosoyama A."/>
            <person name="Uohara A."/>
            <person name="Ohji S."/>
            <person name="Ichikawa N."/>
        </authorList>
    </citation>
    <scope>NUCLEOTIDE SEQUENCE [LARGE SCALE GENOMIC DNA]</scope>
    <source>
        <strain evidence="2 3">NBRC 106119</strain>
    </source>
</reference>
<dbReference type="AlphaFoldDB" id="A0A512AP78"/>
<gene>
    <name evidence="2" type="ORF">NSE01_33400</name>
</gene>
<sequence>MSLLALQRDFRDWLVTGDDRAAAALGGGPGTAVYQNNYRTALVSSLAETFQRLVLWLGDEAFETAAARYIDARPPSSWTLDAYGEHFTDFVAAMWPDDPEVGEIALIDWTVGEVFVGPDAEALQPEALAVADWETARIHAVPSLQVLPIRTNADAIWQALATEETPPGAELAEPGTALLVWRQGLEPVFRRAEAHECDMLAWSATGEGFAAICARLADTLGEEAAVTTAGTLLGRWLAEGVVAAVG</sequence>
<organism evidence="2 3">
    <name type="scientific">Novosphingobium sediminis</name>
    <dbReference type="NCBI Taxonomy" id="707214"/>
    <lineage>
        <taxon>Bacteria</taxon>
        <taxon>Pseudomonadati</taxon>
        <taxon>Pseudomonadota</taxon>
        <taxon>Alphaproteobacteria</taxon>
        <taxon>Sphingomonadales</taxon>
        <taxon>Sphingomonadaceae</taxon>
        <taxon>Novosphingobium</taxon>
    </lineage>
</organism>